<keyword evidence="10" id="KW-1185">Reference proteome</keyword>
<name>A0A1H9MNB2_9LACT</name>
<keyword evidence="5" id="KW-0472">Membrane</keyword>
<evidence type="ECO:0000313" key="9">
    <source>
        <dbReference type="EMBL" id="SER25186.1"/>
    </source>
</evidence>
<dbReference type="GO" id="GO:0005886">
    <property type="term" value="C:plasma membrane"/>
    <property type="evidence" value="ECO:0007669"/>
    <property type="project" value="UniProtKB-SubCell"/>
</dbReference>
<dbReference type="STRING" id="137733.SAMN05421767_12827"/>
<accession>A0A1H9MNB2</accession>
<dbReference type="Pfam" id="PF02608">
    <property type="entry name" value="Bmp"/>
    <property type="match status" value="1"/>
</dbReference>
<dbReference type="Proteomes" id="UP000198556">
    <property type="component" value="Unassembled WGS sequence"/>
</dbReference>
<comment type="similarity">
    <text evidence="2">Belongs to the BMP lipoprotein family.</text>
</comment>
<feature type="domain" description="ABC transporter substrate-binding protein PnrA-like" evidence="8">
    <location>
        <begin position="40"/>
        <end position="344"/>
    </location>
</feature>
<dbReference type="PANTHER" id="PTHR34296">
    <property type="entry name" value="TRANSCRIPTIONAL ACTIVATOR PROTEIN MED"/>
    <property type="match status" value="1"/>
</dbReference>
<dbReference type="EMBL" id="FOGF01000028">
    <property type="protein sequence ID" value="SER25186.1"/>
    <property type="molecule type" value="Genomic_DNA"/>
</dbReference>
<evidence type="ECO:0000256" key="6">
    <source>
        <dbReference type="ARBA" id="ARBA00023288"/>
    </source>
</evidence>
<keyword evidence="6" id="KW-0449">Lipoprotein</keyword>
<organism evidence="9 10">
    <name type="scientific">Granulicatella balaenopterae</name>
    <dbReference type="NCBI Taxonomy" id="137733"/>
    <lineage>
        <taxon>Bacteria</taxon>
        <taxon>Bacillati</taxon>
        <taxon>Bacillota</taxon>
        <taxon>Bacilli</taxon>
        <taxon>Lactobacillales</taxon>
        <taxon>Carnobacteriaceae</taxon>
        <taxon>Granulicatella</taxon>
    </lineage>
</organism>
<dbReference type="Gene3D" id="3.40.50.2300">
    <property type="match status" value="2"/>
</dbReference>
<protein>
    <submittedName>
        <fullName evidence="9">Nucleoside-binding protein</fullName>
    </submittedName>
</protein>
<feature type="signal peptide" evidence="7">
    <location>
        <begin position="1"/>
        <end position="22"/>
    </location>
</feature>
<evidence type="ECO:0000259" key="8">
    <source>
        <dbReference type="Pfam" id="PF02608"/>
    </source>
</evidence>
<dbReference type="PROSITE" id="PS51257">
    <property type="entry name" value="PROKAR_LIPOPROTEIN"/>
    <property type="match status" value="1"/>
</dbReference>
<dbReference type="RefSeq" id="WP_089747149.1">
    <property type="nucleotide sequence ID" value="NZ_FOGF01000028.1"/>
</dbReference>
<comment type="subcellular location">
    <subcellularLocation>
        <location evidence="1">Cell membrane</location>
        <topology evidence="1">Lipid-anchor</topology>
    </subcellularLocation>
</comment>
<gene>
    <name evidence="9" type="ORF">SAMN05421767_12827</name>
</gene>
<keyword evidence="3" id="KW-1003">Cell membrane</keyword>
<dbReference type="InterPro" id="IPR050957">
    <property type="entry name" value="BMP_lipoprotein"/>
</dbReference>
<evidence type="ECO:0000256" key="7">
    <source>
        <dbReference type="SAM" id="SignalP"/>
    </source>
</evidence>
<dbReference type="InterPro" id="IPR028082">
    <property type="entry name" value="Peripla_BP_I"/>
</dbReference>
<dbReference type="PANTHER" id="PTHR34296:SF2">
    <property type="entry name" value="ABC TRANSPORTER GUANOSINE-BINDING PROTEIN NUPN"/>
    <property type="match status" value="1"/>
</dbReference>
<evidence type="ECO:0000313" key="10">
    <source>
        <dbReference type="Proteomes" id="UP000198556"/>
    </source>
</evidence>
<reference evidence="9 10" key="1">
    <citation type="submission" date="2016-10" db="EMBL/GenBank/DDBJ databases">
        <authorList>
            <person name="de Groot N.N."/>
        </authorList>
    </citation>
    <scope>NUCLEOTIDE SEQUENCE [LARGE SCALE GENOMIC DNA]</scope>
    <source>
        <strain evidence="9 10">DSM 15827</strain>
    </source>
</reference>
<evidence type="ECO:0000256" key="5">
    <source>
        <dbReference type="ARBA" id="ARBA00023136"/>
    </source>
</evidence>
<evidence type="ECO:0000256" key="4">
    <source>
        <dbReference type="ARBA" id="ARBA00022729"/>
    </source>
</evidence>
<keyword evidence="4 7" id="KW-0732">Signal</keyword>
<dbReference type="InterPro" id="IPR003760">
    <property type="entry name" value="PnrA-like"/>
</dbReference>
<evidence type="ECO:0000256" key="2">
    <source>
        <dbReference type="ARBA" id="ARBA00008610"/>
    </source>
</evidence>
<dbReference type="SUPFAM" id="SSF53822">
    <property type="entry name" value="Periplasmic binding protein-like I"/>
    <property type="match status" value="1"/>
</dbReference>
<dbReference type="AlphaFoldDB" id="A0A1H9MNB2"/>
<evidence type="ECO:0000256" key="3">
    <source>
        <dbReference type="ARBA" id="ARBA00022475"/>
    </source>
</evidence>
<dbReference type="CDD" id="cd06354">
    <property type="entry name" value="PBP1_PrnA-like"/>
    <property type="match status" value="1"/>
</dbReference>
<sequence length="352" mass="37320">MKLQKNLALLALSLGATATLTACGSDDNQTQTNDNDNLTAVIVTLVGGVDDKSFTQSAWEGLTEWGNEHGLEKGRNGYDYIQSNSESDYVNNFNLAINSGYDLIFGTGFKFDKSMTEVASVNPESQFVLVDSVVDLPNVASVTFKDNEAAFLAGVAAAETTKTNKVGFIGGMPGPVLDRFQAGYTAGVHAVNPDIDVEVQYADTFVDASKGKALANAMYANDVDVIFHCAGGAGNGVFTEAKEIVSTDPSREVWVIGVDQDQAAEGAIDDNRNITLTSTLKGVGQAVQKMCDDASNGIYHGGTHIELGLADNGVGLTEGQLSEEAKAKIEEYKVKIIDGSQVVPQKPEKDNE</sequence>
<dbReference type="OrthoDB" id="9784230at2"/>
<feature type="chain" id="PRO_5039188775" evidence="7">
    <location>
        <begin position="23"/>
        <end position="352"/>
    </location>
</feature>
<proteinExistence type="inferred from homology"/>
<evidence type="ECO:0000256" key="1">
    <source>
        <dbReference type="ARBA" id="ARBA00004193"/>
    </source>
</evidence>